<dbReference type="eggNOG" id="COG1195">
    <property type="taxonomic scope" value="Bacteria"/>
</dbReference>
<evidence type="ECO:0000259" key="1">
    <source>
        <dbReference type="Pfam" id="PF13175"/>
    </source>
</evidence>
<dbReference type="PANTHER" id="PTHR43581:SF4">
    <property type="entry name" value="ATP_GTP PHOSPHATASE"/>
    <property type="match status" value="1"/>
</dbReference>
<dbReference type="InterPro" id="IPR034139">
    <property type="entry name" value="TOPRIM_OLD"/>
</dbReference>
<dbReference type="Proteomes" id="UP000019402">
    <property type="component" value="Unassembled WGS sequence"/>
</dbReference>
<proteinExistence type="predicted"/>
<dbReference type="PANTHER" id="PTHR43581">
    <property type="entry name" value="ATP/GTP PHOSPHATASE"/>
    <property type="match status" value="1"/>
</dbReference>
<evidence type="ECO:0000313" key="4">
    <source>
        <dbReference type="Proteomes" id="UP000019402"/>
    </source>
</evidence>
<dbReference type="eggNOG" id="COG3593">
    <property type="taxonomic scope" value="Bacteria"/>
</dbReference>
<dbReference type="STRING" id="869213.GCA_000517085_01047"/>
<dbReference type="Pfam" id="PF13175">
    <property type="entry name" value="AAA_15"/>
    <property type="match status" value="1"/>
</dbReference>
<dbReference type="Gene3D" id="3.40.50.300">
    <property type="entry name" value="P-loop containing nucleotide triphosphate hydrolases"/>
    <property type="match status" value="1"/>
</dbReference>
<feature type="domain" description="OLD protein-like TOPRIM" evidence="2">
    <location>
        <begin position="427"/>
        <end position="501"/>
    </location>
</feature>
<dbReference type="InterPro" id="IPR051396">
    <property type="entry name" value="Bact_Antivir_Def_Nuclease"/>
</dbReference>
<dbReference type="InterPro" id="IPR027417">
    <property type="entry name" value="P-loop_NTPase"/>
</dbReference>
<sequence>MYISGIKINNYRNFKNLNIEFNHGLNVIIGHNNAGKTNLIKALQLVLDRDLKEKPSIDDFCKTNLDYAKPPSIEISIFIKEHNDKADDKNVVYDWLINESPEYTAQLTYIFELPTKNHEEYKKQIEECKNGNGFDQEKCLKLISKKFLQKYVPRIYGGNPSKQEKADSENLERFDFQFLDAIRDAERQMFFGNNTLLRDVLNYFLDYDLTNGQGFENLSAENIELLKQREQEFNTKSKELLKILIGRIDRDKILQYSNETGADKGGKPNFDAEITEQELLFALRLIVEKSGFKIPIKNNGLGYNNLLFIALILAKMQMESSSYMGDNAKVFPVLAIEEPEAHLHPSMQSKFLKFLNTNNQARQIFITSHSTHITSAINLESIICLYDDIIGNSAVGYPGKVFSESKEDKDSKIYVQRFLDATKSNMLFAERLVFIEGLAEQLLIPSFAQYLEIEDSLVDKHVGIISVDSRTFKHFLKLYAYDETDSPYAINKKVVCITDADPTIKKSNKWVSAFPFELDDSENSKSLSTHVTELKEKFEDKYANIFVFHPPEGTGKTLEYELCKENPKSPQLITDAFPSQNSAHTPDNYTAIISRYEDDLNAIIEEYKTKLKIDNLDENRILKSISECTWGDETEKKKALIAAIYYKVVSNAKGQHAFYLEQKLRDNYKIKEDDKRLDFKVPSYIENALTEIIKKDA</sequence>
<dbReference type="RefSeq" id="WP_027470965.1">
    <property type="nucleotide sequence ID" value="NZ_BAMD01000143.1"/>
</dbReference>
<dbReference type="CDD" id="cd01026">
    <property type="entry name" value="TOPRIM_OLD"/>
    <property type="match status" value="1"/>
</dbReference>
<organism evidence="3 4">
    <name type="scientific">Saccharicrinis fermentans DSM 9555 = JCM 21142</name>
    <dbReference type="NCBI Taxonomy" id="869213"/>
    <lineage>
        <taxon>Bacteria</taxon>
        <taxon>Pseudomonadati</taxon>
        <taxon>Bacteroidota</taxon>
        <taxon>Bacteroidia</taxon>
        <taxon>Marinilabiliales</taxon>
        <taxon>Marinilabiliaceae</taxon>
        <taxon>Saccharicrinis</taxon>
    </lineage>
</organism>
<dbReference type="AlphaFoldDB" id="W7Y4N8"/>
<dbReference type="InterPro" id="IPR041685">
    <property type="entry name" value="AAA_GajA/Old/RecF-like"/>
</dbReference>
<protein>
    <submittedName>
        <fullName evidence="3">Recombination protein F</fullName>
    </submittedName>
</protein>
<name>W7Y4N8_9BACT</name>
<dbReference type="EMBL" id="BAMD01000143">
    <property type="protein sequence ID" value="GAF05875.1"/>
    <property type="molecule type" value="Genomic_DNA"/>
</dbReference>
<comment type="caution">
    <text evidence="3">The sequence shown here is derived from an EMBL/GenBank/DDBJ whole genome shotgun (WGS) entry which is preliminary data.</text>
</comment>
<dbReference type="SUPFAM" id="SSF52540">
    <property type="entry name" value="P-loop containing nucleoside triphosphate hydrolases"/>
    <property type="match status" value="1"/>
</dbReference>
<gene>
    <name evidence="3" type="ORF">JCM21142_114633</name>
</gene>
<dbReference type="OrthoDB" id="9792800at2"/>
<evidence type="ECO:0000259" key="2">
    <source>
        <dbReference type="Pfam" id="PF20469"/>
    </source>
</evidence>
<dbReference type="Pfam" id="PF20469">
    <property type="entry name" value="OLD-like_TOPRIM"/>
    <property type="match status" value="1"/>
</dbReference>
<evidence type="ECO:0000313" key="3">
    <source>
        <dbReference type="EMBL" id="GAF05875.1"/>
    </source>
</evidence>
<feature type="domain" description="Endonuclease GajA/Old nuclease/RecF-like AAA" evidence="1">
    <location>
        <begin position="1"/>
        <end position="373"/>
    </location>
</feature>
<keyword evidence="4" id="KW-1185">Reference proteome</keyword>
<reference evidence="3 4" key="1">
    <citation type="journal article" date="2014" name="Genome Announc.">
        <title>Draft Genome Sequence of Cytophaga fermentans JCM 21142T, a Facultative Anaerobe Isolated from Marine Mud.</title>
        <authorList>
            <person name="Starns D."/>
            <person name="Oshima K."/>
            <person name="Suda W."/>
            <person name="Iino T."/>
            <person name="Yuki M."/>
            <person name="Inoue J."/>
            <person name="Kitamura K."/>
            <person name="Iida T."/>
            <person name="Darby A."/>
            <person name="Hattori M."/>
            <person name="Ohkuma M."/>
        </authorList>
    </citation>
    <scope>NUCLEOTIDE SEQUENCE [LARGE SCALE GENOMIC DNA]</scope>
    <source>
        <strain evidence="3 4">JCM 21142</strain>
    </source>
</reference>
<accession>W7Y4N8</accession>